<dbReference type="EMBL" id="PKPP01000030">
    <property type="protein sequence ID" value="PWA99197.1"/>
    <property type="molecule type" value="Genomic_DNA"/>
</dbReference>
<evidence type="ECO:0000313" key="1">
    <source>
        <dbReference type="EMBL" id="PWA99197.1"/>
    </source>
</evidence>
<protein>
    <submittedName>
        <fullName evidence="1">Uncharacterized protein</fullName>
    </submittedName>
</protein>
<proteinExistence type="predicted"/>
<sequence length="97" mass="11200">MFVRRPEVVGGWLKTLQQPSVDLVGRPKKIVFTTSKSQRSHKYCRKTNWSEVAMFVRRPEVVGGWLKTLQQPSVDLVGRPKKIVVIDFSDVEVEEEM</sequence>
<dbReference type="Proteomes" id="UP000245207">
    <property type="component" value="Unassembled WGS sequence"/>
</dbReference>
<reference evidence="1 2" key="1">
    <citation type="journal article" date="2018" name="Mol. Plant">
        <title>The genome of Artemisia annua provides insight into the evolution of Asteraceae family and artemisinin biosynthesis.</title>
        <authorList>
            <person name="Shen Q."/>
            <person name="Zhang L."/>
            <person name="Liao Z."/>
            <person name="Wang S."/>
            <person name="Yan T."/>
            <person name="Shi P."/>
            <person name="Liu M."/>
            <person name="Fu X."/>
            <person name="Pan Q."/>
            <person name="Wang Y."/>
            <person name="Lv Z."/>
            <person name="Lu X."/>
            <person name="Zhang F."/>
            <person name="Jiang W."/>
            <person name="Ma Y."/>
            <person name="Chen M."/>
            <person name="Hao X."/>
            <person name="Li L."/>
            <person name="Tang Y."/>
            <person name="Lv G."/>
            <person name="Zhou Y."/>
            <person name="Sun X."/>
            <person name="Brodelius P.E."/>
            <person name="Rose J.K.C."/>
            <person name="Tang K."/>
        </authorList>
    </citation>
    <scope>NUCLEOTIDE SEQUENCE [LARGE SCALE GENOMIC DNA]</scope>
    <source>
        <strain evidence="2">cv. Huhao1</strain>
        <tissue evidence="1">Leaf</tissue>
    </source>
</reference>
<name>A0A2U1QML8_ARTAN</name>
<dbReference type="AlphaFoldDB" id="A0A2U1QML8"/>
<keyword evidence="2" id="KW-1185">Reference proteome</keyword>
<gene>
    <name evidence="1" type="ORF">CTI12_AA011120</name>
</gene>
<accession>A0A2U1QML8</accession>
<comment type="caution">
    <text evidence="1">The sequence shown here is derived from an EMBL/GenBank/DDBJ whole genome shotgun (WGS) entry which is preliminary data.</text>
</comment>
<organism evidence="1 2">
    <name type="scientific">Artemisia annua</name>
    <name type="common">Sweet wormwood</name>
    <dbReference type="NCBI Taxonomy" id="35608"/>
    <lineage>
        <taxon>Eukaryota</taxon>
        <taxon>Viridiplantae</taxon>
        <taxon>Streptophyta</taxon>
        <taxon>Embryophyta</taxon>
        <taxon>Tracheophyta</taxon>
        <taxon>Spermatophyta</taxon>
        <taxon>Magnoliopsida</taxon>
        <taxon>eudicotyledons</taxon>
        <taxon>Gunneridae</taxon>
        <taxon>Pentapetalae</taxon>
        <taxon>asterids</taxon>
        <taxon>campanulids</taxon>
        <taxon>Asterales</taxon>
        <taxon>Asteraceae</taxon>
        <taxon>Asteroideae</taxon>
        <taxon>Anthemideae</taxon>
        <taxon>Artemisiinae</taxon>
        <taxon>Artemisia</taxon>
    </lineage>
</organism>
<evidence type="ECO:0000313" key="2">
    <source>
        <dbReference type="Proteomes" id="UP000245207"/>
    </source>
</evidence>